<keyword evidence="6 10" id="KW-0413">Isomerase</keyword>
<dbReference type="InterPro" id="IPR050060">
    <property type="entry name" value="Phosphoglucosamine_mutase"/>
</dbReference>
<comment type="similarity">
    <text evidence="2">Belongs to the phosphohexose mutase family.</text>
</comment>
<feature type="domain" description="Alpha-D-phosphohexomutase alpha/beta/alpha" evidence="7">
    <location>
        <begin position="11"/>
        <end position="140"/>
    </location>
</feature>
<protein>
    <submittedName>
        <fullName evidence="10">Phosphomannomutase/phosphoglucomutase</fullName>
        <ecNumber evidence="10">5.4.2.2</ecNumber>
    </submittedName>
</protein>
<keyword evidence="3" id="KW-0597">Phosphoprotein</keyword>
<dbReference type="AlphaFoldDB" id="A0A1C6IMS2"/>
<dbReference type="PRINTS" id="PR00509">
    <property type="entry name" value="PGMPMM"/>
</dbReference>
<dbReference type="GO" id="GO:0004614">
    <property type="term" value="F:phosphoglucomutase activity"/>
    <property type="evidence" value="ECO:0007669"/>
    <property type="project" value="UniProtKB-EC"/>
</dbReference>
<dbReference type="GO" id="GO:0004615">
    <property type="term" value="F:phosphomannomutase activity"/>
    <property type="evidence" value="ECO:0007669"/>
    <property type="project" value="TreeGrafter"/>
</dbReference>
<evidence type="ECO:0000259" key="7">
    <source>
        <dbReference type="Pfam" id="PF02878"/>
    </source>
</evidence>
<dbReference type="InterPro" id="IPR036900">
    <property type="entry name" value="A-D-PHexomutase_C_sf"/>
</dbReference>
<evidence type="ECO:0000256" key="4">
    <source>
        <dbReference type="ARBA" id="ARBA00022723"/>
    </source>
</evidence>
<dbReference type="PANTHER" id="PTHR42946:SF1">
    <property type="entry name" value="PHOSPHOGLUCOMUTASE (ALPHA-D-GLUCOSE-1,6-BISPHOSPHATE-DEPENDENT)"/>
    <property type="match status" value="1"/>
</dbReference>
<keyword evidence="4" id="KW-0479">Metal-binding</keyword>
<dbReference type="GO" id="GO:0046872">
    <property type="term" value="F:metal ion binding"/>
    <property type="evidence" value="ECO:0007669"/>
    <property type="project" value="UniProtKB-KW"/>
</dbReference>
<evidence type="ECO:0000256" key="2">
    <source>
        <dbReference type="ARBA" id="ARBA00010231"/>
    </source>
</evidence>
<evidence type="ECO:0000256" key="1">
    <source>
        <dbReference type="ARBA" id="ARBA00001946"/>
    </source>
</evidence>
<dbReference type="SUPFAM" id="SSF55957">
    <property type="entry name" value="Phosphoglucomutase, C-terminal domain"/>
    <property type="match status" value="1"/>
</dbReference>
<dbReference type="Pfam" id="PF02879">
    <property type="entry name" value="PGM_PMM_II"/>
    <property type="match status" value="1"/>
</dbReference>
<dbReference type="Gene3D" id="3.30.310.50">
    <property type="entry name" value="Alpha-D-phosphohexomutase, C-terminal domain"/>
    <property type="match status" value="1"/>
</dbReference>
<feature type="domain" description="Alpha-D-phosphohexomutase alpha/beta/alpha" evidence="9">
    <location>
        <begin position="277"/>
        <end position="391"/>
    </location>
</feature>
<dbReference type="Gene3D" id="3.40.120.10">
    <property type="entry name" value="Alpha-D-Glucose-1,6-Bisphosphate, subunit A, domain 3"/>
    <property type="match status" value="3"/>
</dbReference>
<dbReference type="EC" id="5.4.2.2" evidence="10"/>
<gene>
    <name evidence="10" type="primary">algC</name>
    <name evidence="10" type="ORF">SAMEA3545359_01558</name>
</gene>
<dbReference type="Pfam" id="PF02880">
    <property type="entry name" value="PGM_PMM_III"/>
    <property type="match status" value="1"/>
</dbReference>
<dbReference type="InterPro" id="IPR005841">
    <property type="entry name" value="Alpha-D-phosphohexomutase_SF"/>
</dbReference>
<dbReference type="SUPFAM" id="SSF53738">
    <property type="entry name" value="Phosphoglucomutase, first 3 domains"/>
    <property type="match status" value="3"/>
</dbReference>
<dbReference type="CDD" id="cd03089">
    <property type="entry name" value="PMM_PGM"/>
    <property type="match status" value="1"/>
</dbReference>
<dbReference type="PANTHER" id="PTHR42946">
    <property type="entry name" value="PHOSPHOHEXOSE MUTASE"/>
    <property type="match status" value="1"/>
</dbReference>
<comment type="cofactor">
    <cofactor evidence="1">
        <name>Mg(2+)</name>
        <dbReference type="ChEBI" id="CHEBI:18420"/>
    </cofactor>
</comment>
<sequence>MADYAHLQNGSDIRGVALDGVPGEAVNLTEQAARDLGAAFAVWLADKKKKATGALTVAVGRDSRLSGPSLLAAVSAGLRGAGVTVYDCAMASTPAMFMSTVLPGHGYDGAIMITASHLPFNRNGLKFFISDGGLEHEDIEALVALAAGELPSGGDGGCRQVDLISDYAAHLVEKIRAGIGGGEQPLSGFKIAVDAGNGAGGFFATKVLAVLGADISASQYLEPDGSFPNHIPNPENEQAMEAIIRATVENGCDLGLIFDTDVDRAGAVDAGGHEINRNRLIALLAAIVLEDCPGGTIVTDSVTSSHLAAFITDELHGVHRRFKRGYKNVINEAIRLEKTGVAAPLAIETSGHGALKENYYLDDGAYLCAKILIKAAKLRAEGKTIDSMLADLKEPAEAAELRFKIELDDFAPYGKQVLCDLEQYVNTQPGWQMAADNFEGIRVNFTEAGQRGWFLLRMSLHDPILPLNIESDDVGGAKKIAQQVYDFIKGYDKLDLSPLERYIR</sequence>
<evidence type="ECO:0000256" key="5">
    <source>
        <dbReference type="ARBA" id="ARBA00022842"/>
    </source>
</evidence>
<feature type="domain" description="Alpha-D-phosphohexomutase alpha/beta/alpha" evidence="8">
    <location>
        <begin position="166"/>
        <end position="271"/>
    </location>
</feature>
<keyword evidence="5" id="KW-0460">Magnesium</keyword>
<accession>A0A1C6IMS2</accession>
<evidence type="ECO:0000256" key="6">
    <source>
        <dbReference type="ARBA" id="ARBA00023235"/>
    </source>
</evidence>
<dbReference type="Pfam" id="PF02878">
    <property type="entry name" value="PGM_PMM_I"/>
    <property type="match status" value="1"/>
</dbReference>
<dbReference type="EMBL" id="FMHG01000001">
    <property type="protein sequence ID" value="SCJ71122.1"/>
    <property type="molecule type" value="Genomic_DNA"/>
</dbReference>
<proteinExistence type="inferred from homology"/>
<name>A0A1C6IMS2_9FIRM</name>
<evidence type="ECO:0000313" key="10">
    <source>
        <dbReference type="EMBL" id="SCJ71122.1"/>
    </source>
</evidence>
<dbReference type="InterPro" id="IPR016055">
    <property type="entry name" value="A-D-PHexomutase_a/b/a-I/II/III"/>
</dbReference>
<organism evidence="10">
    <name type="scientific">uncultured Anaerotruncus sp</name>
    <dbReference type="NCBI Taxonomy" id="905011"/>
    <lineage>
        <taxon>Bacteria</taxon>
        <taxon>Bacillati</taxon>
        <taxon>Bacillota</taxon>
        <taxon>Clostridia</taxon>
        <taxon>Eubacteriales</taxon>
        <taxon>Oscillospiraceae</taxon>
        <taxon>Anaerotruncus</taxon>
        <taxon>environmental samples</taxon>
    </lineage>
</organism>
<evidence type="ECO:0000256" key="3">
    <source>
        <dbReference type="ARBA" id="ARBA00022553"/>
    </source>
</evidence>
<dbReference type="FunFam" id="3.40.120.10:FF:000010">
    <property type="entry name" value="phosphomannomutase/phosphoglucomutase isoform X1"/>
    <property type="match status" value="1"/>
</dbReference>
<dbReference type="InterPro" id="IPR005846">
    <property type="entry name" value="A-D-PHexomutase_a/b/a-III"/>
</dbReference>
<evidence type="ECO:0000259" key="8">
    <source>
        <dbReference type="Pfam" id="PF02879"/>
    </source>
</evidence>
<evidence type="ECO:0000259" key="9">
    <source>
        <dbReference type="Pfam" id="PF02880"/>
    </source>
</evidence>
<dbReference type="InterPro" id="IPR005845">
    <property type="entry name" value="A-D-PHexomutase_a/b/a-II"/>
</dbReference>
<dbReference type="GO" id="GO:0005975">
    <property type="term" value="P:carbohydrate metabolic process"/>
    <property type="evidence" value="ECO:0007669"/>
    <property type="project" value="InterPro"/>
</dbReference>
<reference evidence="10" key="1">
    <citation type="submission" date="2015-09" db="EMBL/GenBank/DDBJ databases">
        <authorList>
            <consortium name="Pathogen Informatics"/>
        </authorList>
    </citation>
    <scope>NUCLEOTIDE SEQUENCE</scope>
    <source>
        <strain evidence="10">2789STDY5834896</strain>
    </source>
</reference>
<dbReference type="InterPro" id="IPR005844">
    <property type="entry name" value="A-D-PHexomutase_a/b/a-I"/>
</dbReference>